<dbReference type="SUPFAM" id="SSF53756">
    <property type="entry name" value="UDP-Glycosyltransferase/glycogen phosphorylase"/>
    <property type="match status" value="1"/>
</dbReference>
<dbReference type="Pfam" id="PF13439">
    <property type="entry name" value="Glyco_transf_4"/>
    <property type="match status" value="1"/>
</dbReference>
<evidence type="ECO:0000313" key="4">
    <source>
        <dbReference type="EMBL" id="ABB44978.1"/>
    </source>
</evidence>
<evidence type="ECO:0000259" key="2">
    <source>
        <dbReference type="Pfam" id="PF00534"/>
    </source>
</evidence>
<dbReference type="CAZy" id="GT4">
    <property type="family name" value="Glycosyltransferase Family 4"/>
</dbReference>
<keyword evidence="1 4" id="KW-0808">Transferase</keyword>
<evidence type="ECO:0000256" key="1">
    <source>
        <dbReference type="ARBA" id="ARBA00022679"/>
    </source>
</evidence>
<accession>Q30PV3</accession>
<dbReference type="eggNOG" id="COG0438">
    <property type="taxonomic scope" value="Bacteria"/>
</dbReference>
<dbReference type="InterPro" id="IPR001296">
    <property type="entry name" value="Glyco_trans_1"/>
</dbReference>
<dbReference type="GO" id="GO:0009103">
    <property type="term" value="P:lipopolysaccharide biosynthetic process"/>
    <property type="evidence" value="ECO:0007669"/>
    <property type="project" value="TreeGrafter"/>
</dbReference>
<keyword evidence="5" id="KW-1185">Reference proteome</keyword>
<dbReference type="InterPro" id="IPR028098">
    <property type="entry name" value="Glyco_trans_4-like_N"/>
</dbReference>
<dbReference type="Pfam" id="PF00534">
    <property type="entry name" value="Glycos_transf_1"/>
    <property type="match status" value="1"/>
</dbReference>
<organism evidence="4 5">
    <name type="scientific">Sulfurimonas denitrificans (strain ATCC 33889 / DSM 1251)</name>
    <name type="common">Thiomicrospira denitrificans (strain ATCC 33889 / DSM 1251)</name>
    <dbReference type="NCBI Taxonomy" id="326298"/>
    <lineage>
        <taxon>Bacteria</taxon>
        <taxon>Pseudomonadati</taxon>
        <taxon>Campylobacterota</taxon>
        <taxon>Epsilonproteobacteria</taxon>
        <taxon>Campylobacterales</taxon>
        <taxon>Sulfurimonadaceae</taxon>
        <taxon>Sulfurimonas</taxon>
    </lineage>
</organism>
<feature type="domain" description="Glycosyltransferase subfamily 4-like N-terminal" evidence="3">
    <location>
        <begin position="6"/>
        <end position="167"/>
    </location>
</feature>
<feature type="domain" description="Glycosyl transferase family 1" evidence="2">
    <location>
        <begin position="181"/>
        <end position="331"/>
    </location>
</feature>
<protein>
    <submittedName>
        <fullName evidence="4">Glycosyl transferase, group 1</fullName>
    </submittedName>
</protein>
<dbReference type="GO" id="GO:0016757">
    <property type="term" value="F:glycosyltransferase activity"/>
    <property type="evidence" value="ECO:0007669"/>
    <property type="project" value="InterPro"/>
</dbReference>
<evidence type="ECO:0000259" key="3">
    <source>
        <dbReference type="Pfam" id="PF13439"/>
    </source>
</evidence>
<dbReference type="FunFam" id="3.40.50.2000:FF:000119">
    <property type="entry name" value="Glycosyl transferase group 1"/>
    <property type="match status" value="1"/>
</dbReference>
<dbReference type="PANTHER" id="PTHR46401">
    <property type="entry name" value="GLYCOSYLTRANSFERASE WBBK-RELATED"/>
    <property type="match status" value="1"/>
</dbReference>
<proteinExistence type="predicted"/>
<sequence>MSSLTGIGRYTYEISKRVEKDKYFECSFFYGYHSKSLVHHLDKKDLKLLKSIVSKNQLFKKIVRKIVKISSQIFTPTYDLYWEPNFIPIEGIKANKTITTVHDFSFILHKDFHPKERIEYFEEHFFKNIKRSDMIITGSEFSKREIIDRLDFNQEQVKVIYHGINHDLFKMYDDLKVDFELPKKFIFSVGSIEPRKNLIGLLRAYNLLPNEIKNEYKLVLAGFKGWENSEIMSIIDENRENIIYLGFISDLELAKVYNLASCFVFASFYEGFGLPPLEAMACGTPVVCSHSSSLPEVGGDAVIYCNPNDTKDIKEKIELVLKDKILQQEMVVKGLERAKEFSWEKSALEHIKVFQEVLQK</sequence>
<evidence type="ECO:0000313" key="5">
    <source>
        <dbReference type="Proteomes" id="UP000002714"/>
    </source>
</evidence>
<dbReference type="OrthoDB" id="9767517at2"/>
<dbReference type="PANTHER" id="PTHR46401:SF2">
    <property type="entry name" value="GLYCOSYLTRANSFERASE WBBK-RELATED"/>
    <property type="match status" value="1"/>
</dbReference>
<dbReference type="CDD" id="cd03809">
    <property type="entry name" value="GT4_MtfB-like"/>
    <property type="match status" value="1"/>
</dbReference>
<dbReference type="Proteomes" id="UP000002714">
    <property type="component" value="Chromosome"/>
</dbReference>
<name>Q30PV3_SULDN</name>
<dbReference type="KEGG" id="tdn:Suden_1702"/>
<dbReference type="STRING" id="326298.Suden_1702"/>
<dbReference type="Gene3D" id="3.40.50.2000">
    <property type="entry name" value="Glycogen Phosphorylase B"/>
    <property type="match status" value="2"/>
</dbReference>
<dbReference type="EMBL" id="CP000153">
    <property type="protein sequence ID" value="ABB44978.1"/>
    <property type="molecule type" value="Genomic_DNA"/>
</dbReference>
<reference evidence="4 5" key="1">
    <citation type="journal article" date="2008" name="Appl. Environ. Microbiol.">
        <title>Genome of the epsilonproteobacterial chemolithoautotroph Sulfurimonas denitrificans.</title>
        <authorList>
            <person name="Sievert S.M."/>
            <person name="Scott K.M."/>
            <person name="Klotz M.G."/>
            <person name="Chain P.S.G."/>
            <person name="Hauser L.J."/>
            <person name="Hemp J."/>
            <person name="Huegler M."/>
            <person name="Land M."/>
            <person name="Lapidus A."/>
            <person name="Larimer F.W."/>
            <person name="Lucas S."/>
            <person name="Malfatti S.A."/>
            <person name="Meyer F."/>
            <person name="Paulsen I.T."/>
            <person name="Ren Q."/>
            <person name="Simon J."/>
            <person name="Bailey K."/>
            <person name="Diaz E."/>
            <person name="Fitzpatrick K.A."/>
            <person name="Glover B."/>
            <person name="Gwatney N."/>
            <person name="Korajkic A."/>
            <person name="Long A."/>
            <person name="Mobberley J.M."/>
            <person name="Pantry S.N."/>
            <person name="Pazder G."/>
            <person name="Peterson S."/>
            <person name="Quintanilla J.D."/>
            <person name="Sprinkle R."/>
            <person name="Stephens J."/>
            <person name="Thomas P."/>
            <person name="Vaughn R."/>
            <person name="Weber M.J."/>
            <person name="Wooten L.L."/>
        </authorList>
    </citation>
    <scope>NUCLEOTIDE SEQUENCE [LARGE SCALE GENOMIC DNA]</scope>
    <source>
        <strain evidence="5">ATCC 33889 / DSM 1251</strain>
    </source>
</reference>
<gene>
    <name evidence="4" type="ordered locus">Suden_1702</name>
</gene>
<dbReference type="HOGENOM" id="CLU_009583_27_5_7"/>
<dbReference type="AlphaFoldDB" id="Q30PV3"/>